<evidence type="ECO:0000256" key="1">
    <source>
        <dbReference type="ARBA" id="ARBA00004651"/>
    </source>
</evidence>
<evidence type="ECO:0000256" key="7">
    <source>
        <dbReference type="ARBA" id="ARBA00023136"/>
    </source>
</evidence>
<feature type="transmembrane region" description="Helical" evidence="8">
    <location>
        <begin position="101"/>
        <end position="118"/>
    </location>
</feature>
<evidence type="ECO:0000256" key="6">
    <source>
        <dbReference type="ARBA" id="ARBA00022989"/>
    </source>
</evidence>
<evidence type="ECO:0000256" key="2">
    <source>
        <dbReference type="ARBA" id="ARBA00022475"/>
    </source>
</evidence>
<feature type="transmembrane region" description="Helical" evidence="8">
    <location>
        <begin position="289"/>
        <end position="308"/>
    </location>
</feature>
<sequence length="560" mass="62363">MLGSLLLLAAGIGMRTPTPSDEPRFALVAHQMAASGNWLIPHRGTDWYSDKPPTFMSMQAASHALTGNWEIAFLLPSLLCSLGTLWLVYDLGRRLWGHRAGMWGALGLLCTVQFVFQAKRGQIDPTVTFFVTLANAGLLRHFLLGPDRRAFWVGCFAAGLGVITKGVGVLAFLMVVPWLFARHRAWQGLSPSTGGVATWLGGVVAFIAALALWLVPLLLYVHAHDSAEARAYISDIFVNQTVHRYVHPWNSFQPPWFYIEVIFTSWLPLSLALPGLLPAWRQRLRERDARFLLPLAWSVLLIVFFSITRAKRDVYIMPALPLLALCAGPFLRDILQRRWAQWTALVFLLALALPTLALGLQALWHPSAWTMRFAQARQLGDQTNALWIMFIVLGAWILVCVAAFRLRRAGLAVLTSLAGVWLLWGLWAAPLLARASSQAPLVQRVEQTIGPHAELALVAWKEELPLAFERPTIDFGFVTPWHQQLADSIRWQEQAPADRWVLILADVMAPCINQDATIDMGITSGRDWRLYRLDAVAPACRGGVVPVGAVEDWGGVDKHR</sequence>
<name>A0A370KD68_9GAMM</name>
<feature type="transmembrane region" description="Helical" evidence="8">
    <location>
        <begin position="314"/>
        <end position="331"/>
    </location>
</feature>
<dbReference type="EMBL" id="QQSY01000001">
    <property type="protein sequence ID" value="RDJ00597.1"/>
    <property type="molecule type" value="Genomic_DNA"/>
</dbReference>
<evidence type="ECO:0000256" key="8">
    <source>
        <dbReference type="SAM" id="Phobius"/>
    </source>
</evidence>
<keyword evidence="7 8" id="KW-0472">Membrane</keyword>
<reference evidence="10 11" key="1">
    <citation type="submission" date="2018-07" db="EMBL/GenBank/DDBJ databases">
        <title>Dyella solisilvae sp. nov., isolated from the pine and broad-leaved mixed forest soil.</title>
        <authorList>
            <person name="Gao Z."/>
            <person name="Qiu L."/>
        </authorList>
    </citation>
    <scope>NUCLEOTIDE SEQUENCE [LARGE SCALE GENOMIC DNA]</scope>
    <source>
        <strain evidence="10 11">DHG54</strain>
    </source>
</reference>
<comment type="subcellular location">
    <subcellularLocation>
        <location evidence="1">Cell membrane</location>
        <topology evidence="1">Multi-pass membrane protein</topology>
    </subcellularLocation>
</comment>
<proteinExistence type="predicted"/>
<dbReference type="OrthoDB" id="9775035at2"/>
<evidence type="ECO:0000313" key="11">
    <source>
        <dbReference type="Proteomes" id="UP000254711"/>
    </source>
</evidence>
<keyword evidence="6 8" id="KW-1133">Transmembrane helix</keyword>
<gene>
    <name evidence="10" type="ORF">DVT68_00760</name>
</gene>
<dbReference type="InterPro" id="IPR038731">
    <property type="entry name" value="RgtA/B/C-like"/>
</dbReference>
<feature type="transmembrane region" description="Helical" evidence="8">
    <location>
        <begin position="343"/>
        <end position="364"/>
    </location>
</feature>
<dbReference type="GO" id="GO:0016763">
    <property type="term" value="F:pentosyltransferase activity"/>
    <property type="evidence" value="ECO:0007669"/>
    <property type="project" value="TreeGrafter"/>
</dbReference>
<protein>
    <submittedName>
        <fullName evidence="10">Glycosyltransferase family 39 protein</fullName>
    </submittedName>
</protein>
<dbReference type="Proteomes" id="UP000254711">
    <property type="component" value="Unassembled WGS sequence"/>
</dbReference>
<dbReference type="GO" id="GO:0005886">
    <property type="term" value="C:plasma membrane"/>
    <property type="evidence" value="ECO:0007669"/>
    <property type="project" value="UniProtKB-SubCell"/>
</dbReference>
<evidence type="ECO:0000256" key="5">
    <source>
        <dbReference type="ARBA" id="ARBA00022692"/>
    </source>
</evidence>
<dbReference type="PANTHER" id="PTHR33908">
    <property type="entry name" value="MANNOSYLTRANSFERASE YKCB-RELATED"/>
    <property type="match status" value="1"/>
</dbReference>
<dbReference type="InterPro" id="IPR050297">
    <property type="entry name" value="LipidA_mod_glycosyltrf_83"/>
</dbReference>
<dbReference type="AlphaFoldDB" id="A0A370KD68"/>
<keyword evidence="4 10" id="KW-0808">Transferase</keyword>
<dbReference type="PANTHER" id="PTHR33908:SF3">
    <property type="entry name" value="UNDECAPRENYL PHOSPHATE-ALPHA-4-AMINO-4-DEOXY-L-ARABINOSE ARABINOSYL TRANSFERASE"/>
    <property type="match status" value="1"/>
</dbReference>
<keyword evidence="11" id="KW-1185">Reference proteome</keyword>
<feature type="transmembrane region" description="Helical" evidence="8">
    <location>
        <begin position="384"/>
        <end position="404"/>
    </location>
</feature>
<dbReference type="Pfam" id="PF13231">
    <property type="entry name" value="PMT_2"/>
    <property type="match status" value="1"/>
</dbReference>
<evidence type="ECO:0000256" key="4">
    <source>
        <dbReference type="ARBA" id="ARBA00022679"/>
    </source>
</evidence>
<dbReference type="GO" id="GO:0010041">
    <property type="term" value="P:response to iron(III) ion"/>
    <property type="evidence" value="ECO:0007669"/>
    <property type="project" value="TreeGrafter"/>
</dbReference>
<dbReference type="GO" id="GO:0009103">
    <property type="term" value="P:lipopolysaccharide biosynthetic process"/>
    <property type="evidence" value="ECO:0007669"/>
    <property type="project" value="TreeGrafter"/>
</dbReference>
<feature type="transmembrane region" description="Helical" evidence="8">
    <location>
        <begin position="411"/>
        <end position="433"/>
    </location>
</feature>
<organism evidence="10 11">
    <name type="scientific">Dyella solisilvae</name>
    <dbReference type="NCBI Taxonomy" id="1920168"/>
    <lineage>
        <taxon>Bacteria</taxon>
        <taxon>Pseudomonadati</taxon>
        <taxon>Pseudomonadota</taxon>
        <taxon>Gammaproteobacteria</taxon>
        <taxon>Lysobacterales</taxon>
        <taxon>Rhodanobacteraceae</taxon>
        <taxon>Dyella</taxon>
    </lineage>
</organism>
<evidence type="ECO:0000313" key="10">
    <source>
        <dbReference type="EMBL" id="RDJ00597.1"/>
    </source>
</evidence>
<comment type="caution">
    <text evidence="10">The sequence shown here is derived from an EMBL/GenBank/DDBJ whole genome shotgun (WGS) entry which is preliminary data.</text>
</comment>
<keyword evidence="5 8" id="KW-0812">Transmembrane</keyword>
<feature type="domain" description="Glycosyltransferase RgtA/B/C/D-like" evidence="9">
    <location>
        <begin position="50"/>
        <end position="210"/>
    </location>
</feature>
<evidence type="ECO:0000256" key="3">
    <source>
        <dbReference type="ARBA" id="ARBA00022676"/>
    </source>
</evidence>
<keyword evidence="3" id="KW-0328">Glycosyltransferase</keyword>
<accession>A0A370KD68</accession>
<evidence type="ECO:0000259" key="9">
    <source>
        <dbReference type="Pfam" id="PF13231"/>
    </source>
</evidence>
<feature type="transmembrane region" description="Helical" evidence="8">
    <location>
        <begin position="150"/>
        <end position="181"/>
    </location>
</feature>
<feature type="transmembrane region" description="Helical" evidence="8">
    <location>
        <begin position="71"/>
        <end position="89"/>
    </location>
</feature>
<keyword evidence="2" id="KW-1003">Cell membrane</keyword>
<feature type="transmembrane region" description="Helical" evidence="8">
    <location>
        <begin position="193"/>
        <end position="215"/>
    </location>
</feature>